<dbReference type="OrthoDB" id="5322475at2"/>
<dbReference type="CDD" id="cd06261">
    <property type="entry name" value="TM_PBP2"/>
    <property type="match status" value="1"/>
</dbReference>
<feature type="transmembrane region" description="Helical" evidence="7">
    <location>
        <begin position="20"/>
        <end position="41"/>
    </location>
</feature>
<dbReference type="STRING" id="1660074.CVIC8964_0144"/>
<dbReference type="Proteomes" id="UP000194265">
    <property type="component" value="Chromosome"/>
</dbReference>
<evidence type="ECO:0000313" key="9">
    <source>
        <dbReference type="EMBL" id="ARR01587.1"/>
    </source>
</evidence>
<keyword evidence="6 7" id="KW-0472">Membrane</keyword>
<protein>
    <submittedName>
        <fullName evidence="9">Nitrate/sulfonate/bicarbonate ABC transporter, permease protein</fullName>
    </submittedName>
</protein>
<feature type="transmembrane region" description="Helical" evidence="7">
    <location>
        <begin position="135"/>
        <end position="159"/>
    </location>
</feature>
<sequence>MIIKDGIEIKLSPLHKISNYLIEGLSGLGLIAIFLGVWQIGSDFSGSFILPAPLDVLKRSFELITSSNSQISLTIYRTAISIVLAFIIGWILGVIAGSFKTLAKIFKPLMDIFLAMPPIIWIVLALFWFELGDMSVIFTVFIAIFPLSFANSMLSVITLDNRLNEVCIAYRLNLIKRLKAYYLPHILPYLLNSLNIITAMGVKIAIMAELLGASDGVGAKIADARAYLDTTEVLAYVVIMIGIILLFNFLVIKPINIIFLPWIKES</sequence>
<feature type="transmembrane region" description="Helical" evidence="7">
    <location>
        <begin position="233"/>
        <end position="252"/>
    </location>
</feature>
<dbReference type="GO" id="GO:0005886">
    <property type="term" value="C:plasma membrane"/>
    <property type="evidence" value="ECO:0007669"/>
    <property type="project" value="UniProtKB-SubCell"/>
</dbReference>
<dbReference type="SUPFAM" id="SSF161098">
    <property type="entry name" value="MetI-like"/>
    <property type="match status" value="1"/>
</dbReference>
<evidence type="ECO:0000313" key="10">
    <source>
        <dbReference type="Proteomes" id="UP000194265"/>
    </source>
</evidence>
<name>A0A1X9SZ57_9BACT</name>
<dbReference type="InterPro" id="IPR035906">
    <property type="entry name" value="MetI-like_sf"/>
</dbReference>
<keyword evidence="5 7" id="KW-1133">Transmembrane helix</keyword>
<dbReference type="EMBL" id="CP018791">
    <property type="protein sequence ID" value="ARR01587.1"/>
    <property type="molecule type" value="Genomic_DNA"/>
</dbReference>
<evidence type="ECO:0000259" key="8">
    <source>
        <dbReference type="PROSITE" id="PS50928"/>
    </source>
</evidence>
<proteinExistence type="inferred from homology"/>
<dbReference type="InterPro" id="IPR000515">
    <property type="entry name" value="MetI-like"/>
</dbReference>
<comment type="subcellular location">
    <subcellularLocation>
        <location evidence="1 7">Cell membrane</location>
        <topology evidence="1 7">Multi-pass membrane protein</topology>
    </subcellularLocation>
</comment>
<gene>
    <name evidence="9" type="ORF">CVIC8964_0144</name>
</gene>
<dbReference type="PANTHER" id="PTHR30151:SF0">
    <property type="entry name" value="ABC TRANSPORTER PERMEASE PROTEIN MJ0413-RELATED"/>
    <property type="match status" value="1"/>
</dbReference>
<dbReference type="PROSITE" id="PS50928">
    <property type="entry name" value="ABC_TM1"/>
    <property type="match status" value="1"/>
</dbReference>
<evidence type="ECO:0000256" key="6">
    <source>
        <dbReference type="ARBA" id="ARBA00023136"/>
    </source>
</evidence>
<evidence type="ECO:0000256" key="3">
    <source>
        <dbReference type="ARBA" id="ARBA00022475"/>
    </source>
</evidence>
<dbReference type="RefSeq" id="WP_086333297.1">
    <property type="nucleotide sequence ID" value="NZ_CP018791.1"/>
</dbReference>
<comment type="similarity">
    <text evidence="7">Belongs to the binding-protein-dependent transport system permease family.</text>
</comment>
<dbReference type="AlphaFoldDB" id="A0A1X9SZ57"/>
<feature type="domain" description="ABC transmembrane type-1" evidence="8">
    <location>
        <begin position="71"/>
        <end position="251"/>
    </location>
</feature>
<evidence type="ECO:0000256" key="4">
    <source>
        <dbReference type="ARBA" id="ARBA00022692"/>
    </source>
</evidence>
<evidence type="ECO:0000256" key="1">
    <source>
        <dbReference type="ARBA" id="ARBA00004651"/>
    </source>
</evidence>
<evidence type="ECO:0000256" key="5">
    <source>
        <dbReference type="ARBA" id="ARBA00022989"/>
    </source>
</evidence>
<dbReference type="Gene3D" id="1.10.3720.10">
    <property type="entry name" value="MetI-like"/>
    <property type="match status" value="1"/>
</dbReference>
<dbReference type="Pfam" id="PF00528">
    <property type="entry name" value="BPD_transp_1"/>
    <property type="match status" value="1"/>
</dbReference>
<keyword evidence="2 7" id="KW-0813">Transport</keyword>
<accession>A0A1X9SZ57</accession>
<organism evidence="9 10">
    <name type="scientific">Campylobacter vicugnae</name>
    <dbReference type="NCBI Taxonomy" id="1660076"/>
    <lineage>
        <taxon>Bacteria</taxon>
        <taxon>Pseudomonadati</taxon>
        <taxon>Campylobacterota</taxon>
        <taxon>Epsilonproteobacteria</taxon>
        <taxon>Campylobacterales</taxon>
        <taxon>Campylobacteraceae</taxon>
        <taxon>Campylobacter</taxon>
    </lineage>
</organism>
<keyword evidence="4 7" id="KW-0812">Transmembrane</keyword>
<evidence type="ECO:0000256" key="2">
    <source>
        <dbReference type="ARBA" id="ARBA00022448"/>
    </source>
</evidence>
<dbReference type="GO" id="GO:0055085">
    <property type="term" value="P:transmembrane transport"/>
    <property type="evidence" value="ECO:0007669"/>
    <property type="project" value="InterPro"/>
</dbReference>
<reference evidence="9 10" key="1">
    <citation type="journal article" date="2017" name="Genome Biol. Evol.">
        <title>Comparative Genomic Analysis Identifies a Campylobacter Clade Deficient in Selenium Metabolism.</title>
        <authorList>
            <person name="Miller W.G."/>
            <person name="Yee E."/>
            <person name="Lopes B.S."/>
            <person name="Chapman M.H."/>
            <person name="Huynh S."/>
            <person name="Bono J.L."/>
            <person name="Parker C.T."/>
            <person name="Strachan N.J.C."/>
            <person name="Forbes K.J."/>
        </authorList>
    </citation>
    <scope>NUCLEOTIDE SEQUENCE [LARGE SCALE GENOMIC DNA]</scope>
    <source>
        <strain evidence="9 10">RM8964</strain>
    </source>
</reference>
<feature type="transmembrane region" description="Helical" evidence="7">
    <location>
        <begin position="180"/>
        <end position="206"/>
    </location>
</feature>
<feature type="transmembrane region" description="Helical" evidence="7">
    <location>
        <begin position="75"/>
        <end position="97"/>
    </location>
</feature>
<evidence type="ECO:0000256" key="7">
    <source>
        <dbReference type="RuleBase" id="RU363032"/>
    </source>
</evidence>
<feature type="transmembrane region" description="Helical" evidence="7">
    <location>
        <begin position="109"/>
        <end position="129"/>
    </location>
</feature>
<dbReference type="PANTHER" id="PTHR30151">
    <property type="entry name" value="ALKANE SULFONATE ABC TRANSPORTER-RELATED, MEMBRANE SUBUNIT"/>
    <property type="match status" value="1"/>
</dbReference>
<keyword evidence="3" id="KW-1003">Cell membrane</keyword>